<evidence type="ECO:0000313" key="2">
    <source>
        <dbReference type="EMBL" id="VYT00072.1"/>
    </source>
</evidence>
<dbReference type="Pfam" id="PF21825">
    <property type="entry name" value="crAss001_48"/>
    <property type="match status" value="1"/>
</dbReference>
<dbReference type="EMBL" id="CACRSP010000004">
    <property type="protein sequence ID" value="VYT00072.1"/>
    <property type="molecule type" value="Genomic_DNA"/>
</dbReference>
<name>A0A6N2T6G5_9BIFI</name>
<reference evidence="2" key="1">
    <citation type="submission" date="2019-11" db="EMBL/GenBank/DDBJ databases">
        <authorList>
            <person name="Feng L."/>
        </authorList>
    </citation>
    <scope>NUCLEOTIDE SEQUENCE</scope>
    <source>
        <strain evidence="2">BdentiumLFYP24</strain>
    </source>
</reference>
<proteinExistence type="predicted"/>
<sequence length="184" mass="20686">MLKSREAARVIGVSPRTLAKWRQRGVGPQCVRLGYNLVVYRLSDIDAWTRTRARHMPKATAADLEGTIGLDRTGGLNSLDHVPRLRGDRTIKTGGAESEGNGMNAEYHELIRRADRLRDLLAKYADGTLDFEPTCPIALLGRQLDVMDEYAFILRRRANIEHIDLGEQPVTGILRDIKPNKENQ</sequence>
<protein>
    <recommendedName>
        <fullName evidence="1">Helix-turn-helix domain-containing protein</fullName>
    </recommendedName>
</protein>
<accession>A0A6N2T6G5</accession>
<dbReference type="InterPro" id="IPR054052">
    <property type="entry name" value="Y16Q-like"/>
</dbReference>
<organism evidence="2">
    <name type="scientific">Bifidobacterium dentium</name>
    <dbReference type="NCBI Taxonomy" id="1689"/>
    <lineage>
        <taxon>Bacteria</taxon>
        <taxon>Bacillati</taxon>
        <taxon>Actinomycetota</taxon>
        <taxon>Actinomycetes</taxon>
        <taxon>Bifidobacteriales</taxon>
        <taxon>Bifidobacteriaceae</taxon>
        <taxon>Bifidobacterium</taxon>
    </lineage>
</organism>
<evidence type="ECO:0000259" key="1">
    <source>
        <dbReference type="Pfam" id="PF12728"/>
    </source>
</evidence>
<dbReference type="RefSeq" id="WP_202975850.1">
    <property type="nucleotide sequence ID" value="NZ_CACRSP010000004.1"/>
</dbReference>
<dbReference type="InterPro" id="IPR041657">
    <property type="entry name" value="HTH_17"/>
</dbReference>
<dbReference type="InterPro" id="IPR009061">
    <property type="entry name" value="DNA-bd_dom_put_sf"/>
</dbReference>
<dbReference type="AlphaFoldDB" id="A0A6N2T6G5"/>
<feature type="domain" description="Helix-turn-helix" evidence="1">
    <location>
        <begin position="1"/>
        <end position="52"/>
    </location>
</feature>
<gene>
    <name evidence="2" type="ORF">BDLFYP24_01805</name>
</gene>
<dbReference type="SUPFAM" id="SSF46955">
    <property type="entry name" value="Putative DNA-binding domain"/>
    <property type="match status" value="1"/>
</dbReference>
<dbReference type="Pfam" id="PF12728">
    <property type="entry name" value="HTH_17"/>
    <property type="match status" value="1"/>
</dbReference>